<accession>A0ABV0BCX6</accession>
<reference evidence="1 2" key="1">
    <citation type="submission" date="2024-05" db="EMBL/GenBank/DDBJ databases">
        <title>Sphingomonas sp. HF-S3 16S ribosomal RNA gene Genome sequencing and assembly.</title>
        <authorList>
            <person name="Lee H."/>
        </authorList>
    </citation>
    <scope>NUCLEOTIDE SEQUENCE [LARGE SCALE GENOMIC DNA]</scope>
    <source>
        <strain evidence="1 2">HF-S3</strain>
    </source>
</reference>
<dbReference type="EMBL" id="JBDIZK010000010">
    <property type="protein sequence ID" value="MEN3748726.1"/>
    <property type="molecule type" value="Genomic_DNA"/>
</dbReference>
<proteinExistence type="predicted"/>
<evidence type="ECO:0000313" key="1">
    <source>
        <dbReference type="EMBL" id="MEN3748726.1"/>
    </source>
</evidence>
<keyword evidence="2" id="KW-1185">Reference proteome</keyword>
<comment type="caution">
    <text evidence="1">The sequence shown here is derived from an EMBL/GenBank/DDBJ whole genome shotgun (WGS) entry which is preliminary data.</text>
</comment>
<evidence type="ECO:0000313" key="2">
    <source>
        <dbReference type="Proteomes" id="UP001427805"/>
    </source>
</evidence>
<sequence length="48" mass="5532">MPLLLLAALVFGAMVTFGAVLHRRRTERLSRCRKAASRTRIAFPWHRP</sequence>
<name>A0ABV0BCX6_9SPHN</name>
<gene>
    <name evidence="1" type="ORF">TPR58_16240</name>
</gene>
<organism evidence="1 2">
    <name type="scientific">Sphingomonas rustica</name>
    <dbReference type="NCBI Taxonomy" id="3103142"/>
    <lineage>
        <taxon>Bacteria</taxon>
        <taxon>Pseudomonadati</taxon>
        <taxon>Pseudomonadota</taxon>
        <taxon>Alphaproteobacteria</taxon>
        <taxon>Sphingomonadales</taxon>
        <taxon>Sphingomonadaceae</taxon>
        <taxon>Sphingomonas</taxon>
    </lineage>
</organism>
<protein>
    <submittedName>
        <fullName evidence="1">Uncharacterized protein</fullName>
    </submittedName>
</protein>
<dbReference type="Proteomes" id="UP001427805">
    <property type="component" value="Unassembled WGS sequence"/>
</dbReference>